<accession>A0A251S8H7</accession>
<evidence type="ECO:0000256" key="5">
    <source>
        <dbReference type="SAM" id="MobiDB-lite"/>
    </source>
</evidence>
<feature type="compositionally biased region" description="Polar residues" evidence="5">
    <location>
        <begin position="1"/>
        <end position="27"/>
    </location>
</feature>
<dbReference type="GO" id="GO:0042753">
    <property type="term" value="P:positive regulation of circadian rhythm"/>
    <property type="evidence" value="ECO:0007669"/>
    <property type="project" value="InterPro"/>
</dbReference>
<dbReference type="PANTHER" id="PTHR33469:SF5">
    <property type="entry name" value="PROTEIN EARLY FLOWERING 4"/>
    <property type="match status" value="1"/>
</dbReference>
<comment type="similarity">
    <text evidence="2">Belongs to the EARLY FLOWERING 4 family.</text>
</comment>
<keyword evidence="9" id="KW-1185">Reference proteome</keyword>
<proteinExistence type="inferred from homology"/>
<dbReference type="OMA" id="RRRLMCI"/>
<dbReference type="GO" id="GO:0009649">
    <property type="term" value="P:entrainment of circadian clock"/>
    <property type="evidence" value="ECO:0000318"/>
    <property type="project" value="GO_Central"/>
</dbReference>
<gene>
    <name evidence="8" type="ORF">HannXRQ_Chr15g0479911</name>
    <name evidence="7" type="ORF">HanXRQr2_Chr15g0696711</name>
</gene>
<protein>
    <recommendedName>
        <fullName evidence="6">Protein EARLY FLOWERING 4 domain-containing protein</fullName>
    </recommendedName>
</protein>
<dbReference type="FunCoup" id="A0A251S8H7">
    <property type="interactions" value="77"/>
</dbReference>
<sequence length="130" mass="14643">MTTLNSSSGAESTMGERSNPQPPSSTVNHHHNNNNGLSDEEEKNSGESQALWTTFTDSFHEVQSVLERNRVLIQQVNENHRSKNHESMVSNVALIQKINNNVSKIVAMYADLSVNFSSVFNQRRRLMCII</sequence>
<dbReference type="Gramene" id="mRNA:HanXRQr2_Chr15g0696711">
    <property type="protein sequence ID" value="CDS:HanXRQr2_Chr15g0696711.1"/>
    <property type="gene ID" value="HanXRQr2_Chr15g0696711"/>
</dbReference>
<reference evidence="8" key="2">
    <citation type="submission" date="2017-02" db="EMBL/GenBank/DDBJ databases">
        <title>Sunflower complete genome.</title>
        <authorList>
            <person name="Langlade N."/>
            <person name="Munos S."/>
        </authorList>
    </citation>
    <scope>NUCLEOTIDE SEQUENCE [LARGE SCALE GENOMIC DNA]</scope>
    <source>
        <tissue evidence="8">Leaves</tissue>
    </source>
</reference>
<dbReference type="AlphaFoldDB" id="A0A251S8H7"/>
<dbReference type="GO" id="GO:0048511">
    <property type="term" value="P:rhythmic process"/>
    <property type="evidence" value="ECO:0007669"/>
    <property type="project" value="UniProtKB-KW"/>
</dbReference>
<evidence type="ECO:0000313" key="8">
    <source>
        <dbReference type="EMBL" id="OTF95149.1"/>
    </source>
</evidence>
<comment type="subcellular location">
    <subcellularLocation>
        <location evidence="1">Nucleus</location>
    </subcellularLocation>
</comment>
<feature type="region of interest" description="Disordered" evidence="5">
    <location>
        <begin position="1"/>
        <end position="51"/>
    </location>
</feature>
<dbReference type="EMBL" id="MNCJ02000330">
    <property type="protein sequence ID" value="KAF5764840.1"/>
    <property type="molecule type" value="Genomic_DNA"/>
</dbReference>
<dbReference type="Pfam" id="PF07011">
    <property type="entry name" value="Elf4"/>
    <property type="match status" value="1"/>
</dbReference>
<evidence type="ECO:0000256" key="2">
    <source>
        <dbReference type="ARBA" id="ARBA00009514"/>
    </source>
</evidence>
<evidence type="ECO:0000256" key="3">
    <source>
        <dbReference type="ARBA" id="ARBA00023108"/>
    </source>
</evidence>
<evidence type="ECO:0000259" key="6">
    <source>
        <dbReference type="Pfam" id="PF07011"/>
    </source>
</evidence>
<dbReference type="InParanoid" id="A0A251S8H7"/>
<evidence type="ECO:0000256" key="4">
    <source>
        <dbReference type="ARBA" id="ARBA00023242"/>
    </source>
</evidence>
<evidence type="ECO:0000256" key="1">
    <source>
        <dbReference type="ARBA" id="ARBA00004123"/>
    </source>
</evidence>
<reference evidence="7 9" key="1">
    <citation type="journal article" date="2017" name="Nature">
        <title>The sunflower genome provides insights into oil metabolism, flowering and Asterid evolution.</title>
        <authorList>
            <person name="Badouin H."/>
            <person name="Gouzy J."/>
            <person name="Grassa C.J."/>
            <person name="Murat F."/>
            <person name="Staton S.E."/>
            <person name="Cottret L."/>
            <person name="Lelandais-Briere C."/>
            <person name="Owens G.L."/>
            <person name="Carrere S."/>
            <person name="Mayjonade B."/>
            <person name="Legrand L."/>
            <person name="Gill N."/>
            <person name="Kane N.C."/>
            <person name="Bowers J.E."/>
            <person name="Hubner S."/>
            <person name="Bellec A."/>
            <person name="Berard A."/>
            <person name="Berges H."/>
            <person name="Blanchet N."/>
            <person name="Boniface M.C."/>
            <person name="Brunel D."/>
            <person name="Catrice O."/>
            <person name="Chaidir N."/>
            <person name="Claudel C."/>
            <person name="Donnadieu C."/>
            <person name="Faraut T."/>
            <person name="Fievet G."/>
            <person name="Helmstetter N."/>
            <person name="King M."/>
            <person name="Knapp S.J."/>
            <person name="Lai Z."/>
            <person name="Le Paslier M.C."/>
            <person name="Lippi Y."/>
            <person name="Lorenzon L."/>
            <person name="Mandel J.R."/>
            <person name="Marage G."/>
            <person name="Marchand G."/>
            <person name="Marquand E."/>
            <person name="Bret-Mestries E."/>
            <person name="Morien E."/>
            <person name="Nambeesan S."/>
            <person name="Nguyen T."/>
            <person name="Pegot-Espagnet P."/>
            <person name="Pouilly N."/>
            <person name="Raftis F."/>
            <person name="Sallet E."/>
            <person name="Schiex T."/>
            <person name="Thomas J."/>
            <person name="Vandecasteele C."/>
            <person name="Vares D."/>
            <person name="Vear F."/>
            <person name="Vautrin S."/>
            <person name="Crespi M."/>
            <person name="Mangin B."/>
            <person name="Burke J.M."/>
            <person name="Salse J."/>
            <person name="Munos S."/>
            <person name="Vincourt P."/>
            <person name="Rieseberg L.H."/>
            <person name="Langlade N.B."/>
        </authorList>
    </citation>
    <scope>NUCLEOTIDE SEQUENCE [LARGE SCALE GENOMIC DNA]</scope>
    <source>
        <strain evidence="9">cv. SF193</strain>
        <tissue evidence="7">Leaves</tissue>
    </source>
</reference>
<dbReference type="GO" id="GO:0005634">
    <property type="term" value="C:nucleus"/>
    <property type="evidence" value="ECO:0000318"/>
    <property type="project" value="GO_Central"/>
</dbReference>
<reference evidence="7" key="3">
    <citation type="submission" date="2020-06" db="EMBL/GenBank/DDBJ databases">
        <title>Helianthus annuus Genome sequencing and assembly Release 2.</title>
        <authorList>
            <person name="Gouzy J."/>
            <person name="Langlade N."/>
            <person name="Munos S."/>
        </authorList>
    </citation>
    <scope>NUCLEOTIDE SEQUENCE</scope>
    <source>
        <tissue evidence="7">Leaves</tissue>
    </source>
</reference>
<dbReference type="InterPro" id="IPR040462">
    <property type="entry name" value="EARLY_FLOWERING_4"/>
</dbReference>
<name>A0A251S8H7_HELAN</name>
<evidence type="ECO:0000313" key="7">
    <source>
        <dbReference type="EMBL" id="KAF5764840.1"/>
    </source>
</evidence>
<keyword evidence="4" id="KW-0539">Nucleus</keyword>
<feature type="domain" description="Protein EARLY FLOWERING 4" evidence="6">
    <location>
        <begin position="48"/>
        <end position="124"/>
    </location>
</feature>
<keyword evidence="3" id="KW-0090">Biological rhythms</keyword>
<dbReference type="EMBL" id="CM007904">
    <property type="protein sequence ID" value="OTF95149.1"/>
    <property type="molecule type" value="Genomic_DNA"/>
</dbReference>
<dbReference type="STRING" id="4232.A0A251S8H7"/>
<dbReference type="InterPro" id="IPR009741">
    <property type="entry name" value="EARLY_FLOWERING_4_dom"/>
</dbReference>
<dbReference type="Proteomes" id="UP000215914">
    <property type="component" value="Chromosome 15"/>
</dbReference>
<dbReference type="PANTHER" id="PTHR33469">
    <property type="entry name" value="PROTEIN ELF4-LIKE 4"/>
    <property type="match status" value="1"/>
</dbReference>
<evidence type="ECO:0000313" key="9">
    <source>
        <dbReference type="Proteomes" id="UP000215914"/>
    </source>
</evidence>
<organism evidence="8 9">
    <name type="scientific">Helianthus annuus</name>
    <name type="common">Common sunflower</name>
    <dbReference type="NCBI Taxonomy" id="4232"/>
    <lineage>
        <taxon>Eukaryota</taxon>
        <taxon>Viridiplantae</taxon>
        <taxon>Streptophyta</taxon>
        <taxon>Embryophyta</taxon>
        <taxon>Tracheophyta</taxon>
        <taxon>Spermatophyta</taxon>
        <taxon>Magnoliopsida</taxon>
        <taxon>eudicotyledons</taxon>
        <taxon>Gunneridae</taxon>
        <taxon>Pentapetalae</taxon>
        <taxon>asterids</taxon>
        <taxon>campanulids</taxon>
        <taxon>Asterales</taxon>
        <taxon>Asteraceae</taxon>
        <taxon>Asteroideae</taxon>
        <taxon>Heliantheae alliance</taxon>
        <taxon>Heliantheae</taxon>
        <taxon>Helianthus</taxon>
    </lineage>
</organism>